<evidence type="ECO:0000313" key="3">
    <source>
        <dbReference type="Proteomes" id="UP001501803"/>
    </source>
</evidence>
<feature type="region of interest" description="Disordered" evidence="1">
    <location>
        <begin position="209"/>
        <end position="260"/>
    </location>
</feature>
<accession>A0ABP7KWV5</accession>
<organism evidence="2 3">
    <name type="scientific">Leifsonia kafniensis</name>
    <dbReference type="NCBI Taxonomy" id="475957"/>
    <lineage>
        <taxon>Bacteria</taxon>
        <taxon>Bacillati</taxon>
        <taxon>Actinomycetota</taxon>
        <taxon>Actinomycetes</taxon>
        <taxon>Micrococcales</taxon>
        <taxon>Microbacteriaceae</taxon>
        <taxon>Leifsonia</taxon>
    </lineage>
</organism>
<evidence type="ECO:0000256" key="1">
    <source>
        <dbReference type="SAM" id="MobiDB-lite"/>
    </source>
</evidence>
<feature type="compositionally biased region" description="Low complexity" evidence="1">
    <location>
        <begin position="219"/>
        <end position="245"/>
    </location>
</feature>
<evidence type="ECO:0000313" key="2">
    <source>
        <dbReference type="EMBL" id="GAA3890071.1"/>
    </source>
</evidence>
<protein>
    <recommendedName>
        <fullName evidence="4">ABC transporter ATP-binding protein</fullName>
    </recommendedName>
</protein>
<dbReference type="RefSeq" id="WP_345069058.1">
    <property type="nucleotide sequence ID" value="NZ_BAABCN010000013.1"/>
</dbReference>
<reference evidence="3" key="1">
    <citation type="journal article" date="2019" name="Int. J. Syst. Evol. Microbiol.">
        <title>The Global Catalogue of Microorganisms (GCM) 10K type strain sequencing project: providing services to taxonomists for standard genome sequencing and annotation.</title>
        <authorList>
            <consortium name="The Broad Institute Genomics Platform"/>
            <consortium name="The Broad Institute Genome Sequencing Center for Infectious Disease"/>
            <person name="Wu L."/>
            <person name="Ma J."/>
        </authorList>
    </citation>
    <scope>NUCLEOTIDE SEQUENCE [LARGE SCALE GENOMIC DNA]</scope>
    <source>
        <strain evidence="3">JCM 17021</strain>
    </source>
</reference>
<dbReference type="EMBL" id="BAABCN010000013">
    <property type="protein sequence ID" value="GAA3890071.1"/>
    <property type="molecule type" value="Genomic_DNA"/>
</dbReference>
<dbReference type="Proteomes" id="UP001501803">
    <property type="component" value="Unassembled WGS sequence"/>
</dbReference>
<keyword evidence="3" id="KW-1185">Reference proteome</keyword>
<comment type="caution">
    <text evidence="2">The sequence shown here is derived from an EMBL/GenBank/DDBJ whole genome shotgun (WGS) entry which is preliminary data.</text>
</comment>
<sequence length="260" mass="27361">MIITLTEVSKGRHESALPRISAEYLSGRASLAVAETEQRPSVLGLIASGRMRPDSGEVRIDDTVNLGLLRARVALVDAPEVNDPSGEVTVFAVVAEELMFAGHPSGPLATKNALVDLGVKEWRNWTIGTVPAIVRIRLLTELAIMRDDVEGLVITAPDRHGGDPADWWGRANELARRGYAVLVIAGVASAAALGITAEAGTIFHGERTERLELERSGPEAIAAGETAGEAITVGETSAETSAADSPADDEPTADDPEARS</sequence>
<feature type="compositionally biased region" description="Acidic residues" evidence="1">
    <location>
        <begin position="246"/>
        <end position="260"/>
    </location>
</feature>
<gene>
    <name evidence="2" type="ORF">GCM10022381_34990</name>
</gene>
<proteinExistence type="predicted"/>
<name>A0ABP7KWV5_9MICO</name>
<evidence type="ECO:0008006" key="4">
    <source>
        <dbReference type="Google" id="ProtNLM"/>
    </source>
</evidence>